<evidence type="ECO:0000256" key="7">
    <source>
        <dbReference type="SAM" id="MobiDB-lite"/>
    </source>
</evidence>
<evidence type="ECO:0000256" key="4">
    <source>
        <dbReference type="ARBA" id="ARBA00023163"/>
    </source>
</evidence>
<dbReference type="PANTHER" id="PTHR10019">
    <property type="entry name" value="SNF5"/>
    <property type="match status" value="1"/>
</dbReference>
<evidence type="ECO:0000313" key="8">
    <source>
        <dbReference type="EMBL" id="KTA95749.1"/>
    </source>
</evidence>
<gene>
    <name evidence="8" type="ORF">AO440_001461</name>
</gene>
<dbReference type="VEuPathDB" id="FungiDB:B1J91_F08569g"/>
<dbReference type="InterPro" id="IPR006939">
    <property type="entry name" value="SNF5"/>
</dbReference>
<organism evidence="8 9">
    <name type="scientific">Candida glabrata</name>
    <name type="common">Yeast</name>
    <name type="synonym">Torulopsis glabrata</name>
    <dbReference type="NCBI Taxonomy" id="5478"/>
    <lineage>
        <taxon>Eukaryota</taxon>
        <taxon>Fungi</taxon>
        <taxon>Dikarya</taxon>
        <taxon>Ascomycota</taxon>
        <taxon>Saccharomycotina</taxon>
        <taxon>Saccharomycetes</taxon>
        <taxon>Saccharomycetales</taxon>
        <taxon>Saccharomycetaceae</taxon>
        <taxon>Nakaseomyces</taxon>
    </lineage>
</organism>
<accession>A0A0W0C804</accession>
<evidence type="ECO:0000313" key="9">
    <source>
        <dbReference type="Proteomes" id="UP000054886"/>
    </source>
</evidence>
<feature type="compositionally biased region" description="Gly residues" evidence="7">
    <location>
        <begin position="95"/>
        <end position="105"/>
    </location>
</feature>
<feature type="compositionally biased region" description="Low complexity" evidence="7">
    <location>
        <begin position="84"/>
        <end position="94"/>
    </location>
</feature>
<dbReference type="Pfam" id="PF04855">
    <property type="entry name" value="SNF5"/>
    <property type="match status" value="2"/>
</dbReference>
<reference evidence="8 9" key="1">
    <citation type="submission" date="2015-10" db="EMBL/GenBank/DDBJ databases">
        <title>Draft genomes sequences of Candida glabrata isolates 1A, 1B, 2A, 2B, 3A and 3B.</title>
        <authorList>
            <person name="Haavelsrud O.E."/>
            <person name="Gaustad P."/>
        </authorList>
    </citation>
    <scope>NUCLEOTIDE SEQUENCE [LARGE SCALE GENOMIC DNA]</scope>
    <source>
        <strain evidence="8">910700640</strain>
    </source>
</reference>
<dbReference type="GO" id="GO:0000228">
    <property type="term" value="C:nuclear chromosome"/>
    <property type="evidence" value="ECO:0007669"/>
    <property type="project" value="InterPro"/>
</dbReference>
<name>A0A0W0C804_CANGB</name>
<dbReference type="VEuPathDB" id="FungiDB:GWK60_F08107"/>
<dbReference type="InterPro" id="IPR017393">
    <property type="entry name" value="Sfh1/SNF5"/>
</dbReference>
<evidence type="ECO:0000256" key="3">
    <source>
        <dbReference type="ARBA" id="ARBA00023015"/>
    </source>
</evidence>
<dbReference type="AlphaFoldDB" id="A0A0W0C804"/>
<dbReference type="GO" id="GO:0006338">
    <property type="term" value="P:chromatin remodeling"/>
    <property type="evidence" value="ECO:0007669"/>
    <property type="project" value="InterPro"/>
</dbReference>
<proteinExistence type="inferred from homology"/>
<keyword evidence="5 6" id="KW-0539">Nucleus</keyword>
<keyword evidence="3 6" id="KW-0805">Transcription regulation</keyword>
<keyword evidence="6" id="KW-0131">Cell cycle</keyword>
<comment type="function">
    <text evidence="6">Part of the chromatin structure-remodeling complex (RSC) which is involved in transcription regulation and nucleosome positioning. RSC is responsible for the transfer of a histone octamer from a nucleosome core particle to naked DNA. The reaction requires ATP and involves an activated RSC-nucleosome intermediate. Remodeling reaction also involves DNA translocation, DNA twist and conformational change. As a reconfigurer of centromeric and flanking nucleosomes, RSC complex is required both for proper kinetochore function in chromosome segregation and, via a PKC1-dependent signaling pathway, for organization of the cellular cytoskeleton. This subunit is essential for mitotic growth and required for cell cycle progression.</text>
</comment>
<comment type="caution">
    <text evidence="8">The sequence shown here is derived from an EMBL/GenBank/DDBJ whole genome shotgun (WGS) entry which is preliminary data.</text>
</comment>
<dbReference type="VEuPathDB" id="FungiDB:CAGL0F08569g"/>
<dbReference type="VEuPathDB" id="FungiDB:GVI51_F08129"/>
<dbReference type="Proteomes" id="UP000054886">
    <property type="component" value="Unassembled WGS sequence"/>
</dbReference>
<dbReference type="EMBL" id="LLZZ01000181">
    <property type="protein sequence ID" value="KTA95749.1"/>
    <property type="molecule type" value="Genomic_DNA"/>
</dbReference>
<evidence type="ECO:0000256" key="5">
    <source>
        <dbReference type="ARBA" id="ARBA00023242"/>
    </source>
</evidence>
<evidence type="ECO:0000256" key="2">
    <source>
        <dbReference type="ARBA" id="ARBA00010239"/>
    </source>
</evidence>
<dbReference type="PIRSF" id="PIRSF038126">
    <property type="entry name" value="SWI_SNF"/>
    <property type="match status" value="1"/>
</dbReference>
<evidence type="ECO:0000256" key="1">
    <source>
        <dbReference type="ARBA" id="ARBA00004123"/>
    </source>
</evidence>
<protein>
    <recommendedName>
        <fullName evidence="6">Chromatin structure-remodeling complex subunit SFH1</fullName>
    </recommendedName>
</protein>
<sequence>MSNRAVPQGYLANLQFRIRSDNLPLLSTVQPSRGHKRGGRAVNYAEFDNELLEDFSNFPTFDIDSDSNDEEQSSASAGNDDPQANANGGEAAGVNGQGSGDGGSANTGAGRHGKSQLTAEMERNYKTGVPDLNEQKDSLNVLRYQKIRESFQHGKIAVPYRLYVPPELSTGQQEAILIPITLNVEHGNNTISDTFVWNVNDTSISVEDFVTTYCNDLGLYGNVSLHSQIVSSINEQIQELENVASLVIPDLEVVVNLTCTIQGKFFEDYFQWNLSDKSLSPEKFALIIVADLGLAREFAPGIAHSLHEYLLHVKKEWAEGSLHQDTVPNEAAFGYLAGVRLNIDDLGAKWTPKVEYLTQEEIQKREIEKERNMRRLKRESDRMGGGARRGRRRLDDLELTMKM</sequence>
<feature type="region of interest" description="Disordered" evidence="7">
    <location>
        <begin position="58"/>
        <end position="115"/>
    </location>
</feature>
<keyword evidence="4 6" id="KW-0804">Transcription</keyword>
<comment type="subcellular location">
    <subcellularLocation>
        <location evidence="1 6">Nucleus</location>
    </subcellularLocation>
</comment>
<keyword evidence="6" id="KW-0156">Chromatin regulator</keyword>
<feature type="compositionally biased region" description="Acidic residues" evidence="7">
    <location>
        <begin position="63"/>
        <end position="72"/>
    </location>
</feature>
<evidence type="ECO:0000256" key="6">
    <source>
        <dbReference type="PIRNR" id="PIRNR038126"/>
    </source>
</evidence>
<comment type="similarity">
    <text evidence="2 6">Belongs to the SNF5 family.</text>
</comment>